<dbReference type="NCBIfam" id="TIGR00175">
    <property type="entry name" value="mito_nad_idh"/>
    <property type="match status" value="1"/>
</dbReference>
<dbReference type="PROSITE" id="PS00470">
    <property type="entry name" value="IDH_IMDH"/>
    <property type="match status" value="1"/>
</dbReference>
<dbReference type="GO" id="GO:0006102">
    <property type="term" value="P:isocitrate metabolic process"/>
    <property type="evidence" value="ECO:0007669"/>
    <property type="project" value="TreeGrafter"/>
</dbReference>
<dbReference type="PROSITE" id="PS00501">
    <property type="entry name" value="SPASE_I_1"/>
    <property type="match status" value="1"/>
</dbReference>
<keyword evidence="10" id="KW-0460">Magnesium</keyword>
<dbReference type="RefSeq" id="XP_038789173.1">
    <property type="nucleotide sequence ID" value="XM_038927895.1"/>
</dbReference>
<comment type="cofactor">
    <cofactor evidence="3">
        <name>Mg(2+)</name>
        <dbReference type="ChEBI" id="CHEBI:18420"/>
    </cofactor>
</comment>
<reference evidence="20" key="1">
    <citation type="submission" date="2020-01" db="EMBL/GenBank/DDBJ databases">
        <authorList>
            <person name="Feng Z.H.Z."/>
        </authorList>
    </citation>
    <scope>NUCLEOTIDE SEQUENCE</scope>
    <source>
        <strain evidence="20">CBS107.38</strain>
    </source>
</reference>
<dbReference type="EMBL" id="JAAABM010000003">
    <property type="protein sequence ID" value="KAF7679100.1"/>
    <property type="molecule type" value="Genomic_DNA"/>
</dbReference>
<dbReference type="AlphaFoldDB" id="A0A8H7BD15"/>
<evidence type="ECO:0000256" key="3">
    <source>
        <dbReference type="ARBA" id="ARBA00001946"/>
    </source>
</evidence>
<keyword evidence="7 17" id="KW-0645">Protease</keyword>
<dbReference type="GO" id="GO:0005743">
    <property type="term" value="C:mitochondrial inner membrane"/>
    <property type="evidence" value="ECO:0007669"/>
    <property type="project" value="UniProtKB-SubCell"/>
</dbReference>
<dbReference type="InterPro" id="IPR036286">
    <property type="entry name" value="LexA/Signal_pep-like_sf"/>
</dbReference>
<evidence type="ECO:0000256" key="6">
    <source>
        <dbReference type="ARBA" id="ARBA00011567"/>
    </source>
</evidence>
<evidence type="ECO:0000256" key="17">
    <source>
        <dbReference type="RuleBase" id="RU362041"/>
    </source>
</evidence>
<dbReference type="GO" id="GO:0000287">
    <property type="term" value="F:magnesium ion binding"/>
    <property type="evidence" value="ECO:0007669"/>
    <property type="project" value="InterPro"/>
</dbReference>
<dbReference type="PANTHER" id="PTHR11835">
    <property type="entry name" value="DECARBOXYLATING DEHYDROGENASES-ISOCITRATE, ISOPROPYLMALATE, TARTRATE"/>
    <property type="match status" value="1"/>
</dbReference>
<dbReference type="GO" id="GO:0004252">
    <property type="term" value="F:serine-type endopeptidase activity"/>
    <property type="evidence" value="ECO:0007669"/>
    <property type="project" value="InterPro"/>
</dbReference>
<sequence>MLAARSFAAPARQCLRQANRSRWAPALSQVSARTYASEVAKFHGTKGSDGKYSVTLIEGDGIGPEIAQSVKDIYSAANVPIKWESVDVTPRLNEDGKTVIPDESIASVKKNLVALKGPLATPIGKGHVSLNLTLRRTFNLFANVRPCRSIAGYKTPYDNVDTVLIRENTEGEYSGIEHIVVDGVVQSIKLITREASERVLRYAFQHARDIGRKKVRAVHKATIMKMSDGLFLSTAREISKEFPDIEFDAELLDNTCLKMVTDPVPYNDKVLVMPNLYGDILSDMCAGLIGGLGLTPSGNIGDNCSIFEAVHGSAPDIAGKQLANPTALLLSSIMMLRHMGLTQEASNIEQAIFKVLAEGKTITGDLGGKAKTFEYADAVIKALNIAEQLRFAFDDPVATPIFPMPPKPPIRFPTKPPATPKQYVRPSLPIRLANPGPRAPLRSLSTSASPSSPVRRRLPPPPPLQWHETSRARTGRRYIKWGINGVATICAMLFIRDNWFEIQHVRGSSMAPTLSPDAHETGREDYVIVIPYHARIDYSTVLEASKKEFWSVKRGDVVTFWKPHKPGEMGIKRIVAIEGDTVYPARGYALDPQVYETRLKGLPDGLVDHDEDSIAARDGPEVGKVVVPYGHVWLEGDNWRKSLDSNDFGPVSKGLIQGKAVMVWRDWWRLREVGDERNKGEKRMRSRVVEGRPDAPELFLE</sequence>
<evidence type="ECO:0000256" key="15">
    <source>
        <dbReference type="ARBA" id="ARBA00047037"/>
    </source>
</evidence>
<evidence type="ECO:0000256" key="10">
    <source>
        <dbReference type="ARBA" id="ARBA00022842"/>
    </source>
</evidence>
<evidence type="ECO:0000256" key="11">
    <source>
        <dbReference type="ARBA" id="ARBA00022946"/>
    </source>
</evidence>
<evidence type="ECO:0000256" key="1">
    <source>
        <dbReference type="ARBA" id="ARBA00000837"/>
    </source>
</evidence>
<dbReference type="CDD" id="cd06530">
    <property type="entry name" value="S26_SPase_I"/>
    <property type="match status" value="1"/>
</dbReference>
<keyword evidence="14" id="KW-0472">Membrane</keyword>
<dbReference type="InterPro" id="IPR024084">
    <property type="entry name" value="IsoPropMal-DH-like_dom"/>
</dbReference>
<dbReference type="SUPFAM" id="SSF51306">
    <property type="entry name" value="LexA/Signal peptidase"/>
    <property type="match status" value="1"/>
</dbReference>
<feature type="compositionally biased region" description="Basic and acidic residues" evidence="18">
    <location>
        <begin position="680"/>
        <end position="695"/>
    </location>
</feature>
<keyword evidence="12" id="KW-0560">Oxidoreductase</keyword>
<comment type="catalytic activity">
    <reaction evidence="1">
        <text>D-threo-isocitrate + NAD(+) = 2-oxoglutarate + CO2 + NADH</text>
        <dbReference type="Rhea" id="RHEA:23632"/>
        <dbReference type="ChEBI" id="CHEBI:15562"/>
        <dbReference type="ChEBI" id="CHEBI:16526"/>
        <dbReference type="ChEBI" id="CHEBI:16810"/>
        <dbReference type="ChEBI" id="CHEBI:57540"/>
        <dbReference type="ChEBI" id="CHEBI:57945"/>
        <dbReference type="EC" id="1.1.1.41"/>
    </reaction>
</comment>
<comment type="subunit">
    <text evidence="6">Octamer of two non-identical subunits IDH1 and IDH2.</text>
</comment>
<feature type="active site" evidence="16">
    <location>
        <position position="572"/>
    </location>
</feature>
<accession>A0A8H7BD15</accession>
<protein>
    <recommendedName>
        <fullName evidence="17">Mitochondrial inner membrane protease subunit</fullName>
        <ecNumber evidence="17">3.4.21.-</ecNumber>
    </recommendedName>
</protein>
<dbReference type="GO" id="GO:0051287">
    <property type="term" value="F:NAD binding"/>
    <property type="evidence" value="ECO:0007669"/>
    <property type="project" value="InterPro"/>
</dbReference>
<dbReference type="InterPro" id="IPR004434">
    <property type="entry name" value="Isocitrate_DH_NAD"/>
</dbReference>
<evidence type="ECO:0000256" key="18">
    <source>
        <dbReference type="SAM" id="MobiDB-lite"/>
    </source>
</evidence>
<evidence type="ECO:0000256" key="4">
    <source>
        <dbReference type="ARBA" id="ARBA00004370"/>
    </source>
</evidence>
<name>A0A8H7BD15_9PLEO</name>
<dbReference type="Gene3D" id="3.40.718.10">
    <property type="entry name" value="Isopropylmalate Dehydrogenase"/>
    <property type="match status" value="1"/>
</dbReference>
<feature type="region of interest" description="Disordered" evidence="18">
    <location>
        <begin position="434"/>
        <end position="469"/>
    </location>
</feature>
<evidence type="ECO:0000256" key="13">
    <source>
        <dbReference type="ARBA" id="ARBA00023027"/>
    </source>
</evidence>
<evidence type="ECO:0000256" key="9">
    <source>
        <dbReference type="ARBA" id="ARBA00022801"/>
    </source>
</evidence>
<proteinExistence type="inferred from homology"/>
<evidence type="ECO:0000256" key="7">
    <source>
        <dbReference type="ARBA" id="ARBA00022670"/>
    </source>
</evidence>
<dbReference type="GO" id="GO:0004449">
    <property type="term" value="F:isocitrate dehydrogenase (NAD+) activity"/>
    <property type="evidence" value="ECO:0007669"/>
    <property type="project" value="UniProtKB-EC"/>
</dbReference>
<comment type="cofactor">
    <cofactor evidence="2">
        <name>Mn(2+)</name>
        <dbReference type="ChEBI" id="CHEBI:29035"/>
    </cofactor>
</comment>
<dbReference type="SMART" id="SM01329">
    <property type="entry name" value="Iso_dh"/>
    <property type="match status" value="1"/>
</dbReference>
<dbReference type="GeneID" id="62201073"/>
<keyword evidence="11" id="KW-0809">Transit peptide</keyword>
<dbReference type="EC" id="3.4.21.-" evidence="17"/>
<keyword evidence="17" id="KW-0496">Mitochondrion</keyword>
<dbReference type="InterPro" id="IPR019818">
    <property type="entry name" value="IsoCit/isopropylmalate_DH_CS"/>
</dbReference>
<evidence type="ECO:0000313" key="20">
    <source>
        <dbReference type="EMBL" id="KAF7679100.1"/>
    </source>
</evidence>
<evidence type="ECO:0000259" key="19">
    <source>
        <dbReference type="SMART" id="SM01329"/>
    </source>
</evidence>
<dbReference type="Pfam" id="PF10502">
    <property type="entry name" value="Peptidase_S26"/>
    <property type="match status" value="1"/>
</dbReference>
<feature type="domain" description="Isopropylmalate dehydrogenase-like" evidence="19">
    <location>
        <begin position="53"/>
        <end position="379"/>
    </location>
</feature>
<dbReference type="SUPFAM" id="SSF53659">
    <property type="entry name" value="Isocitrate/Isopropylmalate dehydrogenase-like"/>
    <property type="match status" value="1"/>
</dbReference>
<dbReference type="PRINTS" id="PR00727">
    <property type="entry name" value="LEADERPTASE"/>
</dbReference>
<evidence type="ECO:0000256" key="8">
    <source>
        <dbReference type="ARBA" id="ARBA00022723"/>
    </source>
</evidence>
<feature type="compositionally biased region" description="Low complexity" evidence="18">
    <location>
        <begin position="440"/>
        <end position="453"/>
    </location>
</feature>
<evidence type="ECO:0000256" key="12">
    <source>
        <dbReference type="ARBA" id="ARBA00023002"/>
    </source>
</evidence>
<dbReference type="GO" id="GO:0006099">
    <property type="term" value="P:tricarboxylic acid cycle"/>
    <property type="evidence" value="ECO:0007669"/>
    <property type="project" value="InterPro"/>
</dbReference>
<keyword evidence="13" id="KW-0520">NAD</keyword>
<comment type="caution">
    <text evidence="20">The sequence shown here is derived from an EMBL/GenBank/DDBJ whole genome shotgun (WGS) entry which is preliminary data.</text>
</comment>
<evidence type="ECO:0000313" key="21">
    <source>
        <dbReference type="Proteomes" id="UP000596902"/>
    </source>
</evidence>
<feature type="active site" evidence="16">
    <location>
        <position position="509"/>
    </location>
</feature>
<keyword evidence="9 17" id="KW-0378">Hydrolase</keyword>
<comment type="similarity">
    <text evidence="17">Belongs to the peptidase S26 family.</text>
</comment>
<comment type="subunit">
    <text evidence="15">Component of the signal peptidase complex (SPC) composed of a catalytic subunit SEC11 and three accessory subunits SPC1, SPC2 and SPC3. The complex induces a local thinning of the ER membrane which is used to measure the length of the signal peptide (SP) h-region of protein substrates. This ensures the selectivity of the complex towards h-regions shorter than 18-20 amino acids. SPC associates with the translocon complex.</text>
</comment>
<dbReference type="PANTHER" id="PTHR11835:SF34">
    <property type="entry name" value="ISOCITRATE DEHYDROGENASE [NAD] SUBUNIT ALPHA, MITOCHONDRIAL"/>
    <property type="match status" value="1"/>
</dbReference>
<dbReference type="FunFam" id="3.40.718.10:FF:000003">
    <property type="entry name" value="Isocitrate dehydrogenase [NAD] subunit, mitochondrial"/>
    <property type="match status" value="1"/>
</dbReference>
<dbReference type="InterPro" id="IPR019533">
    <property type="entry name" value="Peptidase_S26"/>
</dbReference>
<comment type="subcellular location">
    <subcellularLocation>
        <location evidence="4">Membrane</location>
    </subcellularLocation>
    <subcellularLocation>
        <location evidence="17">Mitochondrion inner membrane</location>
    </subcellularLocation>
</comment>
<feature type="region of interest" description="Disordered" evidence="18">
    <location>
        <begin position="680"/>
        <end position="701"/>
    </location>
</feature>
<evidence type="ECO:0000256" key="5">
    <source>
        <dbReference type="ARBA" id="ARBA00007769"/>
    </source>
</evidence>
<evidence type="ECO:0000256" key="14">
    <source>
        <dbReference type="ARBA" id="ARBA00023136"/>
    </source>
</evidence>
<organism evidence="20 21">
    <name type="scientific">Alternaria burnsii</name>
    <dbReference type="NCBI Taxonomy" id="1187904"/>
    <lineage>
        <taxon>Eukaryota</taxon>
        <taxon>Fungi</taxon>
        <taxon>Dikarya</taxon>
        <taxon>Ascomycota</taxon>
        <taxon>Pezizomycotina</taxon>
        <taxon>Dothideomycetes</taxon>
        <taxon>Pleosporomycetidae</taxon>
        <taxon>Pleosporales</taxon>
        <taxon>Pleosporineae</taxon>
        <taxon>Pleosporaceae</taxon>
        <taxon>Alternaria</taxon>
        <taxon>Alternaria sect. Alternaria</taxon>
    </lineage>
</organism>
<evidence type="ECO:0000256" key="2">
    <source>
        <dbReference type="ARBA" id="ARBA00001936"/>
    </source>
</evidence>
<dbReference type="Proteomes" id="UP000596902">
    <property type="component" value="Unassembled WGS sequence"/>
</dbReference>
<dbReference type="Gene3D" id="2.10.109.10">
    <property type="entry name" value="Umud Fragment, subunit A"/>
    <property type="match status" value="1"/>
</dbReference>
<evidence type="ECO:0000256" key="16">
    <source>
        <dbReference type="PIRSR" id="PIRSR600223-1"/>
    </source>
</evidence>
<comment type="similarity">
    <text evidence="5">Belongs to the isocitrate and isopropylmalate dehydrogenases family.</text>
</comment>
<dbReference type="NCBIfam" id="TIGR02227">
    <property type="entry name" value="sigpep_I_bact"/>
    <property type="match status" value="1"/>
</dbReference>
<keyword evidence="21" id="KW-1185">Reference proteome</keyword>
<gene>
    <name evidence="20" type="ORF">GT037_002848</name>
</gene>
<keyword evidence="17" id="KW-0999">Mitochondrion inner membrane</keyword>
<dbReference type="GO" id="GO:0006465">
    <property type="term" value="P:signal peptide processing"/>
    <property type="evidence" value="ECO:0007669"/>
    <property type="project" value="InterPro"/>
</dbReference>
<dbReference type="InterPro" id="IPR000223">
    <property type="entry name" value="Pept_S26A_signal_pept_1"/>
</dbReference>
<reference evidence="20" key="2">
    <citation type="submission" date="2020-08" db="EMBL/GenBank/DDBJ databases">
        <title>Draft Genome Sequence of Cumin Blight Pathogen Alternaria burnsii.</title>
        <authorList>
            <person name="Feng Z."/>
        </authorList>
    </citation>
    <scope>NUCLEOTIDE SEQUENCE</scope>
    <source>
        <strain evidence="20">CBS107.38</strain>
    </source>
</reference>
<dbReference type="InterPro" id="IPR019756">
    <property type="entry name" value="Pept_S26A_signal_pept_1_Ser-AS"/>
</dbReference>
<dbReference type="Pfam" id="PF00180">
    <property type="entry name" value="Iso_dh"/>
    <property type="match status" value="1"/>
</dbReference>
<keyword evidence="8" id="KW-0479">Metal-binding</keyword>